<dbReference type="EMBL" id="WIUZ02000004">
    <property type="protein sequence ID" value="KAF9788163.1"/>
    <property type="molecule type" value="Genomic_DNA"/>
</dbReference>
<dbReference type="SUPFAM" id="SSF48371">
    <property type="entry name" value="ARM repeat"/>
    <property type="match status" value="1"/>
</dbReference>
<evidence type="ECO:0000256" key="1">
    <source>
        <dbReference type="ARBA" id="ARBA00022723"/>
    </source>
</evidence>
<dbReference type="Pfam" id="PF01753">
    <property type="entry name" value="zf-MYND"/>
    <property type="match status" value="1"/>
</dbReference>
<keyword evidence="3" id="KW-0862">Zinc</keyword>
<dbReference type="InterPro" id="IPR016024">
    <property type="entry name" value="ARM-type_fold"/>
</dbReference>
<gene>
    <name evidence="7" type="ORF">BJ322DRAFT_1047396</name>
</gene>
<evidence type="ECO:0000256" key="5">
    <source>
        <dbReference type="SAM" id="MobiDB-lite"/>
    </source>
</evidence>
<dbReference type="AlphaFoldDB" id="A0A9P6L963"/>
<protein>
    <recommendedName>
        <fullName evidence="6">MYND-type domain-containing protein</fullName>
    </recommendedName>
</protein>
<organism evidence="7 8">
    <name type="scientific">Thelephora terrestris</name>
    <dbReference type="NCBI Taxonomy" id="56493"/>
    <lineage>
        <taxon>Eukaryota</taxon>
        <taxon>Fungi</taxon>
        <taxon>Dikarya</taxon>
        <taxon>Basidiomycota</taxon>
        <taxon>Agaricomycotina</taxon>
        <taxon>Agaricomycetes</taxon>
        <taxon>Thelephorales</taxon>
        <taxon>Thelephoraceae</taxon>
        <taxon>Thelephora</taxon>
    </lineage>
</organism>
<evidence type="ECO:0000313" key="7">
    <source>
        <dbReference type="EMBL" id="KAF9788163.1"/>
    </source>
</evidence>
<dbReference type="OrthoDB" id="341421at2759"/>
<keyword evidence="1" id="KW-0479">Metal-binding</keyword>
<dbReference type="PROSITE" id="PS50865">
    <property type="entry name" value="ZF_MYND_2"/>
    <property type="match status" value="1"/>
</dbReference>
<reference evidence="7" key="1">
    <citation type="journal article" date="2020" name="Nat. Commun.">
        <title>Large-scale genome sequencing of mycorrhizal fungi provides insights into the early evolution of symbiotic traits.</title>
        <authorList>
            <person name="Miyauchi S."/>
            <person name="Kiss E."/>
            <person name="Kuo A."/>
            <person name="Drula E."/>
            <person name="Kohler A."/>
            <person name="Sanchez-Garcia M."/>
            <person name="Morin E."/>
            <person name="Andreopoulos B."/>
            <person name="Barry K.W."/>
            <person name="Bonito G."/>
            <person name="Buee M."/>
            <person name="Carver A."/>
            <person name="Chen C."/>
            <person name="Cichocki N."/>
            <person name="Clum A."/>
            <person name="Culley D."/>
            <person name="Crous P.W."/>
            <person name="Fauchery L."/>
            <person name="Girlanda M."/>
            <person name="Hayes R.D."/>
            <person name="Keri Z."/>
            <person name="LaButti K."/>
            <person name="Lipzen A."/>
            <person name="Lombard V."/>
            <person name="Magnuson J."/>
            <person name="Maillard F."/>
            <person name="Murat C."/>
            <person name="Nolan M."/>
            <person name="Ohm R.A."/>
            <person name="Pangilinan J."/>
            <person name="Pereira M.F."/>
            <person name="Perotto S."/>
            <person name="Peter M."/>
            <person name="Pfister S."/>
            <person name="Riley R."/>
            <person name="Sitrit Y."/>
            <person name="Stielow J.B."/>
            <person name="Szollosi G."/>
            <person name="Zifcakova L."/>
            <person name="Stursova M."/>
            <person name="Spatafora J.W."/>
            <person name="Tedersoo L."/>
            <person name="Vaario L.M."/>
            <person name="Yamada A."/>
            <person name="Yan M."/>
            <person name="Wang P."/>
            <person name="Xu J."/>
            <person name="Bruns T."/>
            <person name="Baldrian P."/>
            <person name="Vilgalys R."/>
            <person name="Dunand C."/>
            <person name="Henrissat B."/>
            <person name="Grigoriev I.V."/>
            <person name="Hibbett D."/>
            <person name="Nagy L.G."/>
            <person name="Martin F.M."/>
        </authorList>
    </citation>
    <scope>NUCLEOTIDE SEQUENCE</scope>
    <source>
        <strain evidence="7">UH-Tt-Lm1</strain>
    </source>
</reference>
<accession>A0A9P6L963</accession>
<dbReference type="Gene3D" id="6.10.140.2220">
    <property type="match status" value="1"/>
</dbReference>
<evidence type="ECO:0000256" key="3">
    <source>
        <dbReference type="ARBA" id="ARBA00022833"/>
    </source>
</evidence>
<keyword evidence="8" id="KW-1185">Reference proteome</keyword>
<evidence type="ECO:0000256" key="2">
    <source>
        <dbReference type="ARBA" id="ARBA00022771"/>
    </source>
</evidence>
<reference evidence="7" key="2">
    <citation type="submission" date="2020-11" db="EMBL/GenBank/DDBJ databases">
        <authorList>
            <consortium name="DOE Joint Genome Institute"/>
            <person name="Kuo A."/>
            <person name="Miyauchi S."/>
            <person name="Kiss E."/>
            <person name="Drula E."/>
            <person name="Kohler A."/>
            <person name="Sanchez-Garcia M."/>
            <person name="Andreopoulos B."/>
            <person name="Barry K.W."/>
            <person name="Bonito G."/>
            <person name="Buee M."/>
            <person name="Carver A."/>
            <person name="Chen C."/>
            <person name="Cichocki N."/>
            <person name="Clum A."/>
            <person name="Culley D."/>
            <person name="Crous P.W."/>
            <person name="Fauchery L."/>
            <person name="Girlanda M."/>
            <person name="Hayes R."/>
            <person name="Keri Z."/>
            <person name="Labutti K."/>
            <person name="Lipzen A."/>
            <person name="Lombard V."/>
            <person name="Magnuson J."/>
            <person name="Maillard F."/>
            <person name="Morin E."/>
            <person name="Murat C."/>
            <person name="Nolan M."/>
            <person name="Ohm R."/>
            <person name="Pangilinan J."/>
            <person name="Pereira M."/>
            <person name="Perotto S."/>
            <person name="Peter M."/>
            <person name="Riley R."/>
            <person name="Sitrit Y."/>
            <person name="Stielow B."/>
            <person name="Szollosi G."/>
            <person name="Zifcakova L."/>
            <person name="Stursova M."/>
            <person name="Spatafora J.W."/>
            <person name="Tedersoo L."/>
            <person name="Vaario L.-M."/>
            <person name="Yamada A."/>
            <person name="Yan M."/>
            <person name="Wang P."/>
            <person name="Xu J."/>
            <person name="Bruns T."/>
            <person name="Baldrian P."/>
            <person name="Vilgalys R."/>
            <person name="Henrissat B."/>
            <person name="Grigoriev I.V."/>
            <person name="Hibbett D."/>
            <person name="Nagy L.G."/>
            <person name="Martin F.M."/>
        </authorList>
    </citation>
    <scope>NUCLEOTIDE SEQUENCE</scope>
    <source>
        <strain evidence="7">UH-Tt-Lm1</strain>
    </source>
</reference>
<evidence type="ECO:0000313" key="8">
    <source>
        <dbReference type="Proteomes" id="UP000736335"/>
    </source>
</evidence>
<feature type="region of interest" description="Disordered" evidence="5">
    <location>
        <begin position="1"/>
        <end position="20"/>
    </location>
</feature>
<proteinExistence type="predicted"/>
<comment type="caution">
    <text evidence="7">The sequence shown here is derived from an EMBL/GenBank/DDBJ whole genome shotgun (WGS) entry which is preliminary data.</text>
</comment>
<dbReference type="InterPro" id="IPR002893">
    <property type="entry name" value="Znf_MYND"/>
</dbReference>
<dbReference type="PROSITE" id="PS01360">
    <property type="entry name" value="ZF_MYND_1"/>
    <property type="match status" value="1"/>
</dbReference>
<dbReference type="Proteomes" id="UP000736335">
    <property type="component" value="Unassembled WGS sequence"/>
</dbReference>
<feature type="domain" description="MYND-type" evidence="6">
    <location>
        <begin position="677"/>
        <end position="714"/>
    </location>
</feature>
<keyword evidence="2 4" id="KW-0863">Zinc-finger</keyword>
<evidence type="ECO:0000259" key="6">
    <source>
        <dbReference type="PROSITE" id="PS50865"/>
    </source>
</evidence>
<dbReference type="SUPFAM" id="SSF144232">
    <property type="entry name" value="HIT/MYND zinc finger-like"/>
    <property type="match status" value="1"/>
</dbReference>
<name>A0A9P6L963_9AGAM</name>
<dbReference type="GO" id="GO:0008270">
    <property type="term" value="F:zinc ion binding"/>
    <property type="evidence" value="ECO:0007669"/>
    <property type="project" value="UniProtKB-KW"/>
</dbReference>
<sequence>MPGPGARRQKPRPKKPIQPPFVSLADNPISTFAIDIDHEEGWHIIVNLLCKHLELPDLTTRRGLKQIHADFTRIYDRMNMMYNNNLDKEKITGGIVGIWAKMCTDSLLMHKLFEKGFLGKLWPLLGNLSTRHMALVALASVTHHGGEDARTEIAKQSPLLVRIMREDPNDYKTIELAIVTLCHAVQAVLLVSDKVPDPKVVKSLGIKDVIDVTLDNIRRLPTSPLMVQHAIPLLVAPTMHCWEVCVKHKSLLNFLAACLRCSDIIIRCEVMGGFIRLHHHDAQIEWAPLDPQRLIETFTTGGFSRRPRVSAAMMRYGPENTDIVNTLTAATSFQKAMQAAVGSKNLVQLGRTLAGLIVQTEFSISDGWYQAVDPKTGRMEAIDVGLPFKRWRDALPICAAELRKTGLMLDTDRADILEIKYYVMTQNLARAIPMAKAAIERSPDVAYYYYAVSLTSDTEEGLRYSKKGMKSAQITPFLKYCMMRRAVEFSCDQGLQAVLDPQPDGGERRELGFAFLQSAMEDSKEFMERAPPDSRHMEGVIDWNVLVTLTYKGPEISTDLRELKSAFEQRELAGEFLELTGIPHQKTFPILTARSVLDHYGPGLKEWGLVVERLNEVIEGSADYEHHKPAPTTKEDKEHELAAWLNNLDLDGQDEGEDGHGCANIKENPKRVELYRCTHCGNPSAVLRKCKCNKVRYCDAACQKQDWKKHKPHCTAISRSRP</sequence>
<evidence type="ECO:0000256" key="4">
    <source>
        <dbReference type="PROSITE-ProRule" id="PRU00134"/>
    </source>
</evidence>